<accession>A0A1V6LRD5</accession>
<dbReference type="Proteomes" id="UP000191680">
    <property type="component" value="Unassembled WGS sequence"/>
</dbReference>
<dbReference type="InterPro" id="IPR036188">
    <property type="entry name" value="FAD/NAD-bd_sf"/>
</dbReference>
<evidence type="ECO:0000256" key="7">
    <source>
        <dbReference type="SAM" id="Coils"/>
    </source>
</evidence>
<dbReference type="PANTHER" id="PTHR11985">
    <property type="entry name" value="GLYCEROL-3-PHOSPHATE DEHYDROGENASE"/>
    <property type="match status" value="1"/>
</dbReference>
<dbReference type="Gene3D" id="1.10.8.870">
    <property type="entry name" value="Alpha-glycerophosphate oxidase, cap domain"/>
    <property type="match status" value="1"/>
</dbReference>
<dbReference type="OrthoDB" id="9766796at2"/>
<dbReference type="InterPro" id="IPR000447">
    <property type="entry name" value="G3P_DH_FAD-dep"/>
</dbReference>
<feature type="domain" description="FAD dependent oxidoreductase" evidence="8">
    <location>
        <begin position="25"/>
        <end position="352"/>
    </location>
</feature>
<feature type="coiled-coil region" evidence="7">
    <location>
        <begin position="520"/>
        <end position="547"/>
    </location>
</feature>
<feature type="domain" description="Alpha-glycerophosphate oxidase C-terminal" evidence="9">
    <location>
        <begin position="408"/>
        <end position="510"/>
    </location>
</feature>
<proteinExistence type="inferred from homology"/>
<evidence type="ECO:0000256" key="4">
    <source>
        <dbReference type="ARBA" id="ARBA00022798"/>
    </source>
</evidence>
<keyword evidence="11" id="KW-1185">Reference proteome</keyword>
<comment type="similarity">
    <text evidence="2">Belongs to the FAD-dependent glycerol-3-phosphate dehydrogenase family.</text>
</comment>
<evidence type="ECO:0000313" key="10">
    <source>
        <dbReference type="EMBL" id="OQD42725.1"/>
    </source>
</evidence>
<gene>
    <name evidence="10" type="ORF">BUL40_09405</name>
</gene>
<sequence length="551" mass="61963">MQKTKKFSIKTRSKVLERAKEETFDLIIIGGGVTGAGILLDAASRGLKTLLLEKGDFASGTSSKSTKLIHGGLRYLKQMDFGLVHEVGTERAIVHDLAPHLVVPEKMLLPLTENGAYSKWLTSIGLMVYDLLAKVTGDDKRKMLNTKEALKKEPLLPVKGLTGAGYYAEYRTDDARLTMEIIKTARNYGGMATNYTEVVGFVYGTDNKVSGVTVKDFVSGQNITIQTNYVVSAAGPWVDDLRQTDKSKKGKRLHLTKGVHLVVPHKKFPVQQSVYFDVPDGRMMFAIPRGKITYFGTTDTNYDGDKENVLANKEDVDYLLNGVNTMFPTVNLKPKHVISSWAGLRPLIHEDGKSASELSRKDEVFESKTGLISIAGGKLTGYRKMSERIVDLVAKKAKKTHKKELNNCITDAIPLCGNDFKKYKQVKKYTLKLTQKLKAENLTAYDAWYLVSNYGKQANQIWNIYNELEPGESKLRLGRAELQFTLQHEMVTNPIDFFVRRTGRLYFDIESIPYLWNGLKVDFKNALNASDEELDSYEKELNNLIKEHSKF</sequence>
<protein>
    <submittedName>
        <fullName evidence="10">Glycerol-3-phosphate dehydrogenase</fullName>
    </submittedName>
</protein>
<dbReference type="RefSeq" id="WP_080319046.1">
    <property type="nucleotide sequence ID" value="NZ_MTBC01000005.1"/>
</dbReference>
<evidence type="ECO:0000256" key="2">
    <source>
        <dbReference type="ARBA" id="ARBA00007330"/>
    </source>
</evidence>
<dbReference type="SUPFAM" id="SSF51905">
    <property type="entry name" value="FAD/NAD(P)-binding domain"/>
    <property type="match status" value="1"/>
</dbReference>
<keyword evidence="7" id="KW-0175">Coiled coil</keyword>
<dbReference type="InterPro" id="IPR006076">
    <property type="entry name" value="FAD-dep_OxRdtase"/>
</dbReference>
<keyword evidence="3" id="KW-0285">Flavoprotein</keyword>
<comment type="cofactor">
    <cofactor evidence="1">
        <name>FAD</name>
        <dbReference type="ChEBI" id="CHEBI:57692"/>
    </cofactor>
</comment>
<comment type="caution">
    <text evidence="10">The sequence shown here is derived from an EMBL/GenBank/DDBJ whole genome shotgun (WGS) entry which is preliminary data.</text>
</comment>
<dbReference type="PRINTS" id="PR01001">
    <property type="entry name" value="FADG3PDH"/>
</dbReference>
<dbReference type="Pfam" id="PF01266">
    <property type="entry name" value="DAO"/>
    <property type="match status" value="1"/>
</dbReference>
<dbReference type="Gene3D" id="3.30.9.10">
    <property type="entry name" value="D-Amino Acid Oxidase, subunit A, domain 2"/>
    <property type="match status" value="1"/>
</dbReference>
<dbReference type="AlphaFoldDB" id="A0A1V6LRD5"/>
<dbReference type="InterPro" id="IPR038299">
    <property type="entry name" value="DAO_C_sf"/>
</dbReference>
<dbReference type="GO" id="GO:0004368">
    <property type="term" value="F:glycerol-3-phosphate dehydrogenase (quinone) activity"/>
    <property type="evidence" value="ECO:0007669"/>
    <property type="project" value="InterPro"/>
</dbReference>
<dbReference type="GO" id="GO:0006071">
    <property type="term" value="P:glycerol metabolic process"/>
    <property type="evidence" value="ECO:0007669"/>
    <property type="project" value="UniProtKB-KW"/>
</dbReference>
<evidence type="ECO:0000259" key="8">
    <source>
        <dbReference type="Pfam" id="PF01266"/>
    </source>
</evidence>
<evidence type="ECO:0000259" key="9">
    <source>
        <dbReference type="Pfam" id="PF16901"/>
    </source>
</evidence>
<dbReference type="Pfam" id="PF16901">
    <property type="entry name" value="DAO_C"/>
    <property type="match status" value="1"/>
</dbReference>
<evidence type="ECO:0000256" key="1">
    <source>
        <dbReference type="ARBA" id="ARBA00001974"/>
    </source>
</evidence>
<reference evidence="10 11" key="1">
    <citation type="submission" date="2016-12" db="EMBL/GenBank/DDBJ databases">
        <authorList>
            <person name="Song W.-J."/>
            <person name="Kurnit D.M."/>
        </authorList>
    </citation>
    <scope>NUCLEOTIDE SEQUENCE [LARGE SCALE GENOMIC DNA]</scope>
    <source>
        <strain evidence="10 11">HSG9</strain>
    </source>
</reference>
<evidence type="ECO:0000256" key="6">
    <source>
        <dbReference type="ARBA" id="ARBA00023002"/>
    </source>
</evidence>
<dbReference type="PANTHER" id="PTHR11985:SF35">
    <property type="entry name" value="ANAEROBIC GLYCEROL-3-PHOSPHATE DEHYDROGENASE SUBUNIT A"/>
    <property type="match status" value="1"/>
</dbReference>
<evidence type="ECO:0000313" key="11">
    <source>
        <dbReference type="Proteomes" id="UP000191680"/>
    </source>
</evidence>
<keyword evidence="5" id="KW-0274">FAD</keyword>
<evidence type="ECO:0000256" key="5">
    <source>
        <dbReference type="ARBA" id="ARBA00022827"/>
    </source>
</evidence>
<keyword evidence="4" id="KW-0319">Glycerol metabolism</keyword>
<keyword evidence="6" id="KW-0560">Oxidoreductase</keyword>
<dbReference type="EMBL" id="MTBC01000005">
    <property type="protein sequence ID" value="OQD42725.1"/>
    <property type="molecule type" value="Genomic_DNA"/>
</dbReference>
<dbReference type="GO" id="GO:0046168">
    <property type="term" value="P:glycerol-3-phosphate catabolic process"/>
    <property type="evidence" value="ECO:0007669"/>
    <property type="project" value="TreeGrafter"/>
</dbReference>
<organism evidence="10 11">
    <name type="scientific">Croceivirga radicis</name>
    <dbReference type="NCBI Taxonomy" id="1929488"/>
    <lineage>
        <taxon>Bacteria</taxon>
        <taxon>Pseudomonadati</taxon>
        <taxon>Bacteroidota</taxon>
        <taxon>Flavobacteriia</taxon>
        <taxon>Flavobacteriales</taxon>
        <taxon>Flavobacteriaceae</taxon>
        <taxon>Croceivirga</taxon>
    </lineage>
</organism>
<dbReference type="InterPro" id="IPR031656">
    <property type="entry name" value="DAO_C"/>
</dbReference>
<evidence type="ECO:0000256" key="3">
    <source>
        <dbReference type="ARBA" id="ARBA00022630"/>
    </source>
</evidence>
<name>A0A1V6LRD5_9FLAO</name>
<dbReference type="Gene3D" id="3.50.50.60">
    <property type="entry name" value="FAD/NAD(P)-binding domain"/>
    <property type="match status" value="1"/>
</dbReference>